<reference evidence="1 2" key="1">
    <citation type="submission" date="2012-06" db="EMBL/GenBank/DDBJ databases">
        <title>Draft Genome Sequence of Lactobacillus pasteurii CRBIP 24.76T.</title>
        <authorList>
            <person name="Cousin S."/>
            <person name="Bouchier C."/>
            <person name="Loux V."/>
            <person name="Ma L."/>
            <person name="Creno S."/>
            <person name="Bizet C."/>
            <person name="Clermont D."/>
        </authorList>
    </citation>
    <scope>NUCLEOTIDE SEQUENCE [LARGE SCALE GENOMIC DNA]</scope>
    <source>
        <strain evidence="2">CRBIP 24.76T</strain>
    </source>
</reference>
<organism evidence="1 2">
    <name type="scientific">Lactobacillus pasteurii DSM 23907 = CRBIP 24.76</name>
    <dbReference type="NCBI Taxonomy" id="1423790"/>
    <lineage>
        <taxon>Bacteria</taxon>
        <taxon>Bacillati</taxon>
        <taxon>Bacillota</taxon>
        <taxon>Bacilli</taxon>
        <taxon>Lactobacillales</taxon>
        <taxon>Lactobacillaceae</taxon>
        <taxon>Lactobacillus</taxon>
    </lineage>
</organism>
<proteinExistence type="predicted"/>
<sequence length="50" mass="5613">MKSIATRIAKQKSKKVKLIHIPTSHLQLSIGISYLKDSNSLITEIAHELK</sequence>
<protein>
    <submittedName>
        <fullName evidence="1">Uncharacterized protein</fullName>
    </submittedName>
</protein>
<gene>
    <name evidence="1" type="ORF">BN53_00295</name>
</gene>
<evidence type="ECO:0000313" key="1">
    <source>
        <dbReference type="EMBL" id="CCI84561.1"/>
    </source>
</evidence>
<name>I7LAC2_9LACO</name>
<evidence type="ECO:0000313" key="2">
    <source>
        <dbReference type="Proteomes" id="UP000009311"/>
    </source>
</evidence>
<accession>I7LAC2</accession>
<comment type="caution">
    <text evidence="1">The sequence shown here is derived from an EMBL/GenBank/DDBJ whole genome shotgun (WGS) entry which is preliminary data.</text>
</comment>
<dbReference type="STRING" id="1423790.BN53_00295"/>
<dbReference type="AlphaFoldDB" id="I7LAC2"/>
<keyword evidence="2" id="KW-1185">Reference proteome</keyword>
<dbReference type="EMBL" id="CAKD01000005">
    <property type="protein sequence ID" value="CCI84561.1"/>
    <property type="molecule type" value="Genomic_DNA"/>
</dbReference>
<dbReference type="Proteomes" id="UP000009311">
    <property type="component" value="Unassembled WGS sequence"/>
</dbReference>